<dbReference type="Pfam" id="PF02146">
    <property type="entry name" value="SIR2"/>
    <property type="match status" value="1"/>
</dbReference>
<dbReference type="STRING" id="1094619.G5A2T5"/>
<dbReference type="Gene3D" id="3.40.50.1220">
    <property type="entry name" value="TPP-binding domain"/>
    <property type="match status" value="1"/>
</dbReference>
<evidence type="ECO:0000256" key="1">
    <source>
        <dbReference type="ARBA" id="ARBA00001947"/>
    </source>
</evidence>
<keyword evidence="12" id="KW-1185">Reference proteome</keyword>
<dbReference type="SUPFAM" id="SSF57850">
    <property type="entry name" value="RING/U-box"/>
    <property type="match status" value="1"/>
</dbReference>
<dbReference type="InterPro" id="IPR003000">
    <property type="entry name" value="Sirtuin"/>
</dbReference>
<dbReference type="InParanoid" id="G5A2T5"/>
<dbReference type="CDD" id="cd15489">
    <property type="entry name" value="PHD_SF"/>
    <property type="match status" value="1"/>
</dbReference>
<organism evidence="11 12">
    <name type="scientific">Phytophthora sojae (strain P6497)</name>
    <name type="common">Soybean stem and root rot agent</name>
    <name type="synonym">Phytophthora megasperma f. sp. glycines</name>
    <dbReference type="NCBI Taxonomy" id="1094619"/>
    <lineage>
        <taxon>Eukaryota</taxon>
        <taxon>Sar</taxon>
        <taxon>Stramenopiles</taxon>
        <taxon>Oomycota</taxon>
        <taxon>Peronosporomycetes</taxon>
        <taxon>Peronosporales</taxon>
        <taxon>Peronosporaceae</taxon>
        <taxon>Phytophthora</taxon>
    </lineage>
</organism>
<dbReference type="CDD" id="cd02249">
    <property type="entry name" value="ZZ"/>
    <property type="match status" value="1"/>
</dbReference>
<feature type="chain" id="PRO_5003472857" description="Deacetylase sirtuin-type domain-containing protein" evidence="9">
    <location>
        <begin position="21"/>
        <end position="1133"/>
    </location>
</feature>
<evidence type="ECO:0000313" key="11">
    <source>
        <dbReference type="EMBL" id="EGZ09975.1"/>
    </source>
</evidence>
<feature type="compositionally biased region" description="Basic and acidic residues" evidence="8">
    <location>
        <begin position="278"/>
        <end position="306"/>
    </location>
</feature>
<dbReference type="SMR" id="G5A2T5"/>
<feature type="domain" description="Deacetylase sirtuin-type" evidence="10">
    <location>
        <begin position="717"/>
        <end position="1003"/>
    </location>
</feature>
<dbReference type="InterPro" id="IPR026591">
    <property type="entry name" value="Sirtuin_cat_small_dom_sf"/>
</dbReference>
<dbReference type="PROSITE" id="PS50305">
    <property type="entry name" value="SIRTUIN"/>
    <property type="match status" value="1"/>
</dbReference>
<dbReference type="RefSeq" id="XP_009534836.1">
    <property type="nucleotide sequence ID" value="XM_009536541.1"/>
</dbReference>
<evidence type="ECO:0000256" key="3">
    <source>
        <dbReference type="ARBA" id="ARBA00022723"/>
    </source>
</evidence>
<feature type="region of interest" description="Disordered" evidence="8">
    <location>
        <begin position="178"/>
        <end position="213"/>
    </location>
</feature>
<dbReference type="PANTHER" id="PTHR11085:SF9">
    <property type="entry name" value="NAD-DEPENDENT PROTEIN DEACETYLASE SIRTUIN-1"/>
    <property type="match status" value="1"/>
</dbReference>
<dbReference type="GO" id="GO:0070403">
    <property type="term" value="F:NAD+ binding"/>
    <property type="evidence" value="ECO:0007669"/>
    <property type="project" value="InterPro"/>
</dbReference>
<evidence type="ECO:0000256" key="9">
    <source>
        <dbReference type="SAM" id="SignalP"/>
    </source>
</evidence>
<dbReference type="SUPFAM" id="SSF57903">
    <property type="entry name" value="FYVE/PHD zinc finger"/>
    <property type="match status" value="1"/>
</dbReference>
<dbReference type="InterPro" id="IPR001965">
    <property type="entry name" value="Znf_PHD"/>
</dbReference>
<keyword evidence="9" id="KW-0732">Signal</keyword>
<feature type="region of interest" description="Disordered" evidence="8">
    <location>
        <begin position="1051"/>
        <end position="1070"/>
    </location>
</feature>
<keyword evidence="5 7" id="KW-0862">Zinc</keyword>
<sequence length="1133" mass="123544">MLYQTVLLLLLALWLGGTQANEEVVAASSSSECCSSCIGKTASVPYNYDPVVFTQCTAVSGGVCCFDCGEIGDPQYGDTVSYGSDGVTAVVKAGTYVSFTWSNVVNVTYISLKTGQKKTQTPKISDAAATEKSSTFLICAKAAGTIYFRGWGSDSCREASQEYNVTVEAGDSSATTCDANDVKVPTASSSGGSGSSGDAKAGSGPKDETVDTCNAQRASVQTVDGVRTCVCVSDWTNPPECDRWPTWKWLVTIGGALATVCSIIMSVRAFLQSRKKKQEEADHLDNLNQKKYEEEYPRNNDDEYRENLAPMGTKSDVDPADLTPAAEYQKHDPEHNANASALAIAIIAVDGNNVATAEFTVDPELEDAEASDRSDEAVDSPELVDESPTSAMEFDEPDNELPSVAPAVDELPANCGVEDDDASAPLVDELELVFGAVVAPLGEDPEVVLPADPEVVLEPVAAVDPEAAVDATPVAEPALDAKAEPVVDDPGHTMVSPLHIAPVEQSLSVYWQLVEHSCAVTEVSVVQEQLWPHSDMLLASPTRLHSVLQSSEVEAPPVEVQMRRAQLPCVDWRKRAVELSTGTVASSRLRTTEKVRTIVAKWKSLRPSRKAKRTDVDYAVLSSGQQIPEYSTEEEDDSADESYGSTYKKKRRKQSTQCFICHRPPRTYRNTMLQCDSCSRLYHAACGKPFQSASILGNTSCYECLQEAKVDSLSALPRKTLDSIADFVKVLKKAKKIVVIAGAGISVSCGIPDFRSKDGIYAMARKMDVVLPEPECLFQIDYFRDDPAPFFEVVRSAFSNSPKPSPTHWFLKLLQDKKKLLRVYTQNIDGLEEAAGVTRSIPCHGSFAYSACMRCKKRVPTSTLMPVIQAGIIPTCSEPNCRGVLKPEITFFGEILDDKVSTTITKDRLKADLLLVMGTSLKVAPVMEIPGYLPAHIPQVVINKTALKKKKLKSKKISAGKINRVSSNKTDEDSASDEEEFDMSLLGDCDDIIRYICAQAGWKLDPEAVNAAKNKPMVHTSQIISHKDAIGKQVYCFGECQCKNKLAAGMNDDDDEVEGEEQEEEEGEEVELGDEIVCNRCEERIDPDAEPGTGVKTVHYRCNDCFDYDLCGDCYPKRRYKHKGGKHRFTQCL</sequence>
<dbReference type="AlphaFoldDB" id="G5A2T5"/>
<feature type="binding site" evidence="7">
    <location>
        <position position="881"/>
    </location>
    <ligand>
        <name>Zn(2+)</name>
        <dbReference type="ChEBI" id="CHEBI:29105"/>
    </ligand>
</feature>
<dbReference type="PANTHER" id="PTHR11085">
    <property type="entry name" value="NAD-DEPENDENT PROTEIN DEACYLASE SIRTUIN-5, MITOCHONDRIAL-RELATED"/>
    <property type="match status" value="1"/>
</dbReference>
<dbReference type="Proteomes" id="UP000002640">
    <property type="component" value="Unassembled WGS sequence"/>
</dbReference>
<dbReference type="GO" id="GO:0017136">
    <property type="term" value="F:histone deacetylase activity, NAD-dependent"/>
    <property type="evidence" value="ECO:0007669"/>
    <property type="project" value="TreeGrafter"/>
</dbReference>
<feature type="region of interest" description="Disordered" evidence="8">
    <location>
        <begin position="627"/>
        <end position="646"/>
    </location>
</feature>
<dbReference type="InterPro" id="IPR013083">
    <property type="entry name" value="Znf_RING/FYVE/PHD"/>
</dbReference>
<evidence type="ECO:0000256" key="8">
    <source>
        <dbReference type="SAM" id="MobiDB-lite"/>
    </source>
</evidence>
<accession>G5A2T5</accession>
<dbReference type="InterPro" id="IPR043145">
    <property type="entry name" value="Znf_ZZ_sf"/>
</dbReference>
<dbReference type="GO" id="GO:0008270">
    <property type="term" value="F:zinc ion binding"/>
    <property type="evidence" value="ECO:0007669"/>
    <property type="project" value="UniProtKB-KW"/>
</dbReference>
<dbReference type="InterPro" id="IPR029035">
    <property type="entry name" value="DHS-like_NAD/FAD-binding_dom"/>
</dbReference>
<evidence type="ECO:0000256" key="7">
    <source>
        <dbReference type="PROSITE-ProRule" id="PRU00236"/>
    </source>
</evidence>
<dbReference type="Gene3D" id="3.30.60.90">
    <property type="match status" value="1"/>
</dbReference>
<dbReference type="InterPro" id="IPR026590">
    <property type="entry name" value="Ssirtuin_cat_dom"/>
</dbReference>
<dbReference type="SMART" id="SM00249">
    <property type="entry name" value="PHD"/>
    <property type="match status" value="1"/>
</dbReference>
<feature type="binding site" evidence="7">
    <location>
        <position position="852"/>
    </location>
    <ligand>
        <name>Zn(2+)</name>
        <dbReference type="ChEBI" id="CHEBI:29105"/>
    </ligand>
</feature>
<dbReference type="FunFam" id="3.30.40.10:FF:001731">
    <property type="entry name" value="Uncharacterized protein"/>
    <property type="match status" value="1"/>
</dbReference>
<keyword evidence="2" id="KW-0808">Transferase</keyword>
<dbReference type="KEGG" id="psoj:PHYSODRAFT_347828"/>
<evidence type="ECO:0000256" key="6">
    <source>
        <dbReference type="ARBA" id="ARBA00023027"/>
    </source>
</evidence>
<evidence type="ECO:0000313" key="12">
    <source>
        <dbReference type="Proteomes" id="UP000002640"/>
    </source>
</evidence>
<feature type="compositionally biased region" description="Acidic residues" evidence="8">
    <location>
        <begin position="631"/>
        <end position="640"/>
    </location>
</feature>
<evidence type="ECO:0000256" key="5">
    <source>
        <dbReference type="ARBA" id="ARBA00022833"/>
    </source>
</evidence>
<dbReference type="Gene3D" id="3.30.1600.10">
    <property type="entry name" value="SIR2/SIRT2 'Small Domain"/>
    <property type="match status" value="1"/>
</dbReference>
<keyword evidence="4" id="KW-0863">Zinc-finger</keyword>
<feature type="region of interest" description="Disordered" evidence="8">
    <location>
        <begin position="278"/>
        <end position="321"/>
    </location>
</feature>
<name>G5A2T5_PHYSP</name>
<dbReference type="GO" id="GO:0005634">
    <property type="term" value="C:nucleus"/>
    <property type="evidence" value="ECO:0007669"/>
    <property type="project" value="TreeGrafter"/>
</dbReference>
<comment type="cofactor">
    <cofactor evidence="1">
        <name>Zn(2+)</name>
        <dbReference type="ChEBI" id="CHEBI:29105"/>
    </cofactor>
</comment>
<feature type="binding site" evidence="7">
    <location>
        <position position="876"/>
    </location>
    <ligand>
        <name>Zn(2+)</name>
        <dbReference type="ChEBI" id="CHEBI:29105"/>
    </ligand>
</feature>
<reference evidence="11 12" key="1">
    <citation type="journal article" date="2006" name="Science">
        <title>Phytophthora genome sequences uncover evolutionary origins and mechanisms of pathogenesis.</title>
        <authorList>
            <person name="Tyler B.M."/>
            <person name="Tripathy S."/>
            <person name="Zhang X."/>
            <person name="Dehal P."/>
            <person name="Jiang R.H."/>
            <person name="Aerts A."/>
            <person name="Arredondo F.D."/>
            <person name="Baxter L."/>
            <person name="Bensasson D."/>
            <person name="Beynon J.L."/>
            <person name="Chapman J."/>
            <person name="Damasceno C.M."/>
            <person name="Dorrance A.E."/>
            <person name="Dou D."/>
            <person name="Dickerman A.W."/>
            <person name="Dubchak I.L."/>
            <person name="Garbelotto M."/>
            <person name="Gijzen M."/>
            <person name="Gordon S.G."/>
            <person name="Govers F."/>
            <person name="Grunwald N.J."/>
            <person name="Huang W."/>
            <person name="Ivors K.L."/>
            <person name="Jones R.W."/>
            <person name="Kamoun S."/>
            <person name="Krampis K."/>
            <person name="Lamour K.H."/>
            <person name="Lee M.K."/>
            <person name="McDonald W.H."/>
            <person name="Medina M."/>
            <person name="Meijer H.J."/>
            <person name="Nordberg E.K."/>
            <person name="Maclean D.J."/>
            <person name="Ospina-Giraldo M.D."/>
            <person name="Morris P.F."/>
            <person name="Phuntumart V."/>
            <person name="Putnam N.H."/>
            <person name="Rash S."/>
            <person name="Rose J.K."/>
            <person name="Sakihama Y."/>
            <person name="Salamov A.A."/>
            <person name="Savidor A."/>
            <person name="Scheuring C.F."/>
            <person name="Smith B.M."/>
            <person name="Sobral B.W."/>
            <person name="Terry A."/>
            <person name="Torto-Alalibo T.A."/>
            <person name="Win J."/>
            <person name="Xu Z."/>
            <person name="Zhang H."/>
            <person name="Grigoriev I.V."/>
            <person name="Rokhsar D.S."/>
            <person name="Boore J.L."/>
        </authorList>
    </citation>
    <scope>NUCLEOTIDE SEQUENCE [LARGE SCALE GENOMIC DNA]</scope>
    <source>
        <strain evidence="11 12">P6497</strain>
    </source>
</reference>
<dbReference type="InterPro" id="IPR050134">
    <property type="entry name" value="NAD-dep_sirtuin_deacylases"/>
</dbReference>
<feature type="binding site" evidence="7">
    <location>
        <position position="855"/>
    </location>
    <ligand>
        <name>Zn(2+)</name>
        <dbReference type="ChEBI" id="CHEBI:29105"/>
    </ligand>
</feature>
<dbReference type="SUPFAM" id="SSF52467">
    <property type="entry name" value="DHS-like NAD/FAD-binding domain"/>
    <property type="match status" value="1"/>
</dbReference>
<evidence type="ECO:0000256" key="2">
    <source>
        <dbReference type="ARBA" id="ARBA00022679"/>
    </source>
</evidence>
<dbReference type="GeneID" id="20648917"/>
<dbReference type="InterPro" id="IPR011011">
    <property type="entry name" value="Znf_FYVE_PHD"/>
</dbReference>
<gene>
    <name evidence="11" type="ORF">PHYSODRAFT_347828</name>
</gene>
<feature type="active site" description="Proton acceptor" evidence="7">
    <location>
        <position position="844"/>
    </location>
</feature>
<dbReference type="FunFam" id="3.30.60.90:FF:000047">
    <property type="entry name" value="ZZ-type zinc finger-containing protein P35G2.11c"/>
    <property type="match status" value="1"/>
</dbReference>
<dbReference type="Gene3D" id="3.30.40.10">
    <property type="entry name" value="Zinc/RING finger domain, C3HC4 (zinc finger)"/>
    <property type="match status" value="1"/>
</dbReference>
<evidence type="ECO:0000256" key="4">
    <source>
        <dbReference type="ARBA" id="ARBA00022771"/>
    </source>
</evidence>
<keyword evidence="6" id="KW-0520">NAD</keyword>
<protein>
    <recommendedName>
        <fullName evidence="10">Deacetylase sirtuin-type domain-containing protein</fullName>
    </recommendedName>
</protein>
<feature type="region of interest" description="Disordered" evidence="8">
    <location>
        <begin position="364"/>
        <end position="399"/>
    </location>
</feature>
<feature type="signal peptide" evidence="9">
    <location>
        <begin position="1"/>
        <end position="20"/>
    </location>
</feature>
<dbReference type="EMBL" id="JH159159">
    <property type="protein sequence ID" value="EGZ09975.1"/>
    <property type="molecule type" value="Genomic_DNA"/>
</dbReference>
<proteinExistence type="predicted"/>
<keyword evidence="3 7" id="KW-0479">Metal-binding</keyword>
<evidence type="ECO:0000259" key="10">
    <source>
        <dbReference type="PROSITE" id="PS50305"/>
    </source>
</evidence>